<feature type="binding site" evidence="5">
    <location>
        <position position="195"/>
    </location>
    <ligand>
        <name>Zn(2+)</name>
        <dbReference type="ChEBI" id="CHEBI:29105"/>
    </ligand>
</feature>
<dbReference type="VEuPathDB" id="FungiDB:SPAR_O01700"/>
<dbReference type="InterPro" id="IPR003000">
    <property type="entry name" value="Sirtuin"/>
</dbReference>
<dbReference type="RefSeq" id="XP_033769174.1">
    <property type="nucleotide sequence ID" value="XM_033913283.1"/>
</dbReference>
<comment type="similarity">
    <text evidence="1">Belongs to the sirtuin family. Class I subfamily.</text>
</comment>
<reference evidence="8" key="2">
    <citation type="submission" date="2020-01" db="EMBL/GenBank/DDBJ databases">
        <title>Population-level Yeast Reference Genomes.</title>
        <authorList>
            <person name="Yue J.-X."/>
        </authorList>
    </citation>
    <scope>NUCLEOTIDE SEQUENCE</scope>
    <source>
        <strain evidence="8">CBS432</strain>
    </source>
</reference>
<reference evidence="8" key="1">
    <citation type="journal article" date="2017" name="Nat. Genet.">
        <title>Contrasting evolutionary genome dynamics between domesticated and wild yeasts.</title>
        <authorList>
            <person name="Yue J.X."/>
            <person name="Li J."/>
            <person name="Aigrain L."/>
            <person name="Hallin J."/>
            <person name="Persson K."/>
            <person name="Oliver K."/>
            <person name="Bergstrom A."/>
            <person name="Coupland P."/>
            <person name="Warringer J."/>
            <person name="Lagomarsino M.C."/>
            <person name="Fischer G."/>
            <person name="Durbin R."/>
            <person name="Liti G."/>
        </authorList>
    </citation>
    <scope>NUCLEOTIDE SEQUENCE</scope>
    <source>
        <strain evidence="8">CBS432</strain>
    </source>
</reference>
<dbReference type="GeneID" id="54633599"/>
<keyword evidence="3" id="KW-0808">Transferase</keyword>
<evidence type="ECO:0000256" key="1">
    <source>
        <dbReference type="ARBA" id="ARBA00006924"/>
    </source>
</evidence>
<proteinExistence type="inferred from homology"/>
<dbReference type="InterPro" id="IPR029035">
    <property type="entry name" value="DHS-like_NAD/FAD-binding_dom"/>
</dbReference>
<dbReference type="InterPro" id="IPR050134">
    <property type="entry name" value="NAD-dep_sirtuin_deacylases"/>
</dbReference>
<dbReference type="InterPro" id="IPR026591">
    <property type="entry name" value="Sirtuin_cat_small_dom_sf"/>
</dbReference>
<organism evidence="8">
    <name type="scientific">Saccharomyces paradoxus</name>
    <name type="common">Yeast</name>
    <name type="synonym">Saccharomyces douglasii</name>
    <dbReference type="NCBI Taxonomy" id="27291"/>
    <lineage>
        <taxon>Eukaryota</taxon>
        <taxon>Fungi</taxon>
        <taxon>Dikarya</taxon>
        <taxon>Ascomycota</taxon>
        <taxon>Saccharomycotina</taxon>
        <taxon>Saccharomycetes</taxon>
        <taxon>Saccharomycetales</taxon>
        <taxon>Saccharomycetaceae</taxon>
        <taxon>Saccharomyces</taxon>
    </lineage>
</organism>
<evidence type="ECO:0000256" key="6">
    <source>
        <dbReference type="SAM" id="MobiDB-lite"/>
    </source>
</evidence>
<dbReference type="GO" id="GO:0005634">
    <property type="term" value="C:nucleus"/>
    <property type="evidence" value="ECO:0007669"/>
    <property type="project" value="TreeGrafter"/>
</dbReference>
<feature type="binding site" evidence="5">
    <location>
        <position position="198"/>
    </location>
    <ligand>
        <name>Zn(2+)</name>
        <dbReference type="ChEBI" id="CHEBI:29105"/>
    </ligand>
</feature>
<accession>A0A8B8UZH8</accession>
<keyword evidence="5" id="KW-0479">Metal-binding</keyword>
<dbReference type="InterPro" id="IPR026590">
    <property type="entry name" value="Ssirtuin_cat_dom"/>
</dbReference>
<keyword evidence="2" id="KW-0678">Repressor</keyword>
<dbReference type="Pfam" id="PF02146">
    <property type="entry name" value="SIR2"/>
    <property type="match status" value="1"/>
</dbReference>
<gene>
    <name evidence="8" type="primary">HST3</name>
    <name evidence="8" type="ORF">SPAR_O01700</name>
</gene>
<feature type="active site" description="Proton acceptor" evidence="5">
    <location>
        <position position="187"/>
    </location>
</feature>
<dbReference type="OrthoDB" id="2919105at2759"/>
<feature type="domain" description="Deacetylase sirtuin-type" evidence="7">
    <location>
        <begin position="35"/>
        <end position="363"/>
    </location>
</feature>
<dbReference type="GO" id="GO:0070403">
    <property type="term" value="F:NAD+ binding"/>
    <property type="evidence" value="ECO:0007669"/>
    <property type="project" value="InterPro"/>
</dbReference>
<dbReference type="SUPFAM" id="SSF52467">
    <property type="entry name" value="DHS-like NAD/FAD-binding domain"/>
    <property type="match status" value="1"/>
</dbReference>
<feature type="region of interest" description="Disordered" evidence="6">
    <location>
        <begin position="411"/>
        <end position="448"/>
    </location>
</feature>
<dbReference type="PROSITE" id="PS50305">
    <property type="entry name" value="SIRTUIN"/>
    <property type="match status" value="1"/>
</dbReference>
<feature type="binding site" evidence="5">
    <location>
        <position position="220"/>
    </location>
    <ligand>
        <name>Zn(2+)</name>
        <dbReference type="ChEBI" id="CHEBI:29105"/>
    </ligand>
</feature>
<evidence type="ECO:0000259" key="7">
    <source>
        <dbReference type="PROSITE" id="PS50305"/>
    </source>
</evidence>
<keyword evidence="4" id="KW-0520">NAD</keyword>
<dbReference type="KEGG" id="spao:SPAR_O01700"/>
<keyword evidence="5" id="KW-0862">Zinc</keyword>
<evidence type="ECO:0000256" key="3">
    <source>
        <dbReference type="ARBA" id="ARBA00022679"/>
    </source>
</evidence>
<dbReference type="AlphaFoldDB" id="A0A8B8UZH8"/>
<dbReference type="GO" id="GO:0046872">
    <property type="term" value="F:metal ion binding"/>
    <property type="evidence" value="ECO:0007669"/>
    <property type="project" value="UniProtKB-KW"/>
</dbReference>
<dbReference type="Gene3D" id="3.30.1600.10">
    <property type="entry name" value="SIR2/SIRT2 'Small Domain"/>
    <property type="match status" value="1"/>
</dbReference>
<dbReference type="CDD" id="cd01407">
    <property type="entry name" value="SIR2-fam"/>
    <property type="match status" value="1"/>
</dbReference>
<dbReference type="GO" id="GO:0031507">
    <property type="term" value="P:heterochromatin formation"/>
    <property type="evidence" value="ECO:0007669"/>
    <property type="project" value="UniProtKB-ARBA"/>
</dbReference>
<dbReference type="Gene3D" id="3.40.50.1220">
    <property type="entry name" value="TPP-binding domain"/>
    <property type="match status" value="1"/>
</dbReference>
<dbReference type="PANTHER" id="PTHR11085">
    <property type="entry name" value="NAD-DEPENDENT PROTEIN DEACYLASE SIRTUIN-5, MITOCHONDRIAL-RELATED"/>
    <property type="match status" value="1"/>
</dbReference>
<protein>
    <submittedName>
        <fullName evidence="8">NAD-dependent histone deacetylase HST3</fullName>
    </submittedName>
</protein>
<reference evidence="8" key="4">
    <citation type="submission" date="2025-08" db="UniProtKB">
        <authorList>
            <consortium name="RefSeq"/>
        </authorList>
    </citation>
    <scope>IDENTIFICATION</scope>
    <source>
        <strain evidence="8">CBS432</strain>
    </source>
</reference>
<evidence type="ECO:0000256" key="2">
    <source>
        <dbReference type="ARBA" id="ARBA00022491"/>
    </source>
</evidence>
<evidence type="ECO:0000256" key="4">
    <source>
        <dbReference type="ARBA" id="ARBA00023027"/>
    </source>
</evidence>
<feature type="compositionally biased region" description="Basic and acidic residues" evidence="6">
    <location>
        <begin position="365"/>
        <end position="375"/>
    </location>
</feature>
<feature type="binding site" evidence="5">
    <location>
        <position position="223"/>
    </location>
    <ligand>
        <name>Zn(2+)</name>
        <dbReference type="ChEBI" id="CHEBI:29105"/>
    </ligand>
</feature>
<dbReference type="GO" id="GO:0017136">
    <property type="term" value="F:histone deacetylase activity, NAD-dependent"/>
    <property type="evidence" value="ECO:0007669"/>
    <property type="project" value="TreeGrafter"/>
</dbReference>
<dbReference type="PANTHER" id="PTHR11085:SF8">
    <property type="entry name" value="NAD-DEPENDENT HISTONE DEACETYLASE HST3"/>
    <property type="match status" value="1"/>
</dbReference>
<feature type="region of interest" description="Disordered" evidence="6">
    <location>
        <begin position="365"/>
        <end position="389"/>
    </location>
</feature>
<evidence type="ECO:0000256" key="5">
    <source>
        <dbReference type="PROSITE-ProRule" id="PRU00236"/>
    </source>
</evidence>
<name>A0A8B8UZH8_SACPA</name>
<reference evidence="8" key="3">
    <citation type="submission" date="2025-07" db="EMBL/GenBank/DDBJ databases">
        <authorList>
            <consortium name="NCBI Genome Project"/>
        </authorList>
    </citation>
    <scope>NUCLEOTIDE SEQUENCE</scope>
    <source>
        <strain evidence="8">CBS432</strain>
    </source>
</reference>
<sequence length="448" mass="50812">MTSASPSPPASRSGSMCSDLSSSLQTEKLAHITNLNADDELLRLVTKQLGRSRRIACLTGAGISCNAGIPDFRSSDGLYDLVKRDSSQYWSIKSGREMFDISLFRDDFKISIFAKFMERLYSNVQLAKPTKTHKFIAHLKDRNKLLRCYTQNIDGLEESIGLTMSNRKLPLTSFSSHWKNLDVVQLHGDLKTLSCTKCFQTFSWSRYWSRCLRRGELPLCPDCEALINKRMNEGKRTLGSNVGILRPNIVLYGENHPSCEIITQGLNLDIIRGNPDLLIIMGTSLKVDGVKQLVKKLSKRIHDRGGLIILVNKTPIGDSPWHGIIDYQIHSDCDNWVTFLESQIPDFFKTQDQIRKLRQLKREASDLRKQMKAQKDSIGTPPTTPLRGVEQIDTQGNNELNTKIKSLNTIKRKILSPENSSEEDEEEKKLDTRKRAKIRPTFDNNQAS</sequence>
<evidence type="ECO:0000313" key="8">
    <source>
        <dbReference type="RefSeq" id="XP_033769174.1"/>
    </source>
</evidence>